<dbReference type="PANTHER" id="PTHR42801:SF7">
    <property type="entry name" value="SLL1159 PROTEIN"/>
    <property type="match status" value="1"/>
</dbReference>
<dbReference type="Gene3D" id="3.40.30.10">
    <property type="entry name" value="Glutaredoxin"/>
    <property type="match status" value="1"/>
</dbReference>
<evidence type="ECO:0000256" key="10">
    <source>
        <dbReference type="ARBA" id="ARBA00041373"/>
    </source>
</evidence>
<evidence type="ECO:0000256" key="2">
    <source>
        <dbReference type="ARBA" id="ARBA00013017"/>
    </source>
</evidence>
<dbReference type="GO" id="GO:0034599">
    <property type="term" value="P:cellular response to oxidative stress"/>
    <property type="evidence" value="ECO:0007669"/>
    <property type="project" value="TreeGrafter"/>
</dbReference>
<evidence type="ECO:0000256" key="7">
    <source>
        <dbReference type="ARBA" id="ARBA00023284"/>
    </source>
</evidence>
<name>A0AA90HCM0_9ACTN</name>
<dbReference type="InterPro" id="IPR013766">
    <property type="entry name" value="Thioredoxin_domain"/>
</dbReference>
<keyword evidence="5" id="KW-0560">Oxidoreductase</keyword>
<gene>
    <name evidence="13" type="ORF">POF50_031895</name>
</gene>
<evidence type="ECO:0000256" key="8">
    <source>
        <dbReference type="ARBA" id="ARBA00032824"/>
    </source>
</evidence>
<comment type="function">
    <text evidence="1">Thiol-specific peroxidase that catalyzes the reduction of hydrogen peroxide and organic hydroperoxides to water and alcohols, respectively. Plays a role in cell protection against oxidative stress by detoxifying peroxides and as sensor of hydrogen peroxide-mediated signaling events.</text>
</comment>
<dbReference type="GO" id="GO:0045454">
    <property type="term" value="P:cell redox homeostasis"/>
    <property type="evidence" value="ECO:0007669"/>
    <property type="project" value="TreeGrafter"/>
</dbReference>
<comment type="caution">
    <text evidence="13">The sequence shown here is derived from an EMBL/GenBank/DDBJ whole genome shotgun (WGS) entry which is preliminary data.</text>
</comment>
<evidence type="ECO:0000313" key="13">
    <source>
        <dbReference type="EMBL" id="MDI5973892.1"/>
    </source>
</evidence>
<comment type="similarity">
    <text evidence="9">Belongs to the peroxiredoxin family. BCP/PrxQ subfamily.</text>
</comment>
<dbReference type="InterPro" id="IPR000866">
    <property type="entry name" value="AhpC/TSA"/>
</dbReference>
<accession>A0AA90HCM0</accession>
<dbReference type="CDD" id="cd02970">
    <property type="entry name" value="PRX_like2"/>
    <property type="match status" value="1"/>
</dbReference>
<dbReference type="GO" id="GO:0008379">
    <property type="term" value="F:thioredoxin peroxidase activity"/>
    <property type="evidence" value="ECO:0007669"/>
    <property type="project" value="TreeGrafter"/>
</dbReference>
<dbReference type="PROSITE" id="PS51352">
    <property type="entry name" value="THIOREDOXIN_2"/>
    <property type="match status" value="1"/>
</dbReference>
<protein>
    <recommendedName>
        <fullName evidence="2">thioredoxin-dependent peroxiredoxin</fullName>
        <ecNumber evidence="2">1.11.1.24</ecNumber>
    </recommendedName>
    <alternativeName>
        <fullName evidence="10">Bacterioferritin comigratory protein</fullName>
    </alternativeName>
    <alternativeName>
        <fullName evidence="8">Thioredoxin peroxidase</fullName>
    </alternativeName>
</protein>
<evidence type="ECO:0000256" key="1">
    <source>
        <dbReference type="ARBA" id="ARBA00003330"/>
    </source>
</evidence>
<dbReference type="Pfam" id="PF00578">
    <property type="entry name" value="AhpC-TSA"/>
    <property type="match status" value="1"/>
</dbReference>
<keyword evidence="7" id="KW-0676">Redox-active center</keyword>
<evidence type="ECO:0000256" key="11">
    <source>
        <dbReference type="ARBA" id="ARBA00049091"/>
    </source>
</evidence>
<keyword evidence="6" id="KW-1015">Disulfide bond</keyword>
<dbReference type="SUPFAM" id="SSF52833">
    <property type="entry name" value="Thioredoxin-like"/>
    <property type="match status" value="1"/>
</dbReference>
<evidence type="ECO:0000256" key="4">
    <source>
        <dbReference type="ARBA" id="ARBA00022862"/>
    </source>
</evidence>
<organism evidence="13">
    <name type="scientific">Streptantibioticus silvisoli</name>
    <dbReference type="NCBI Taxonomy" id="2705255"/>
    <lineage>
        <taxon>Bacteria</taxon>
        <taxon>Bacillati</taxon>
        <taxon>Actinomycetota</taxon>
        <taxon>Actinomycetes</taxon>
        <taxon>Kitasatosporales</taxon>
        <taxon>Streptomycetaceae</taxon>
        <taxon>Streptantibioticus</taxon>
    </lineage>
</organism>
<proteinExistence type="inferred from homology"/>
<dbReference type="PANTHER" id="PTHR42801">
    <property type="entry name" value="THIOREDOXIN-DEPENDENT PEROXIDE REDUCTASE"/>
    <property type="match status" value="1"/>
</dbReference>
<dbReference type="EMBL" id="JABXJJ020000054">
    <property type="protein sequence ID" value="MDI5973892.1"/>
    <property type="molecule type" value="Genomic_DNA"/>
</dbReference>
<evidence type="ECO:0000256" key="9">
    <source>
        <dbReference type="ARBA" id="ARBA00038489"/>
    </source>
</evidence>
<dbReference type="EC" id="1.11.1.24" evidence="2"/>
<reference evidence="13" key="1">
    <citation type="submission" date="2023-05" db="EMBL/GenBank/DDBJ databases">
        <title>Streptantibioticus silvisoli sp. nov., acidotolerant actinomycetes 1 from pine litter.</title>
        <authorList>
            <person name="Swiecimska M."/>
            <person name="Golinska P."/>
            <person name="Sangal V."/>
            <person name="Wachnowicz B."/>
            <person name="Goodfellow M."/>
        </authorList>
    </citation>
    <scope>NUCLEOTIDE SEQUENCE</scope>
    <source>
        <strain evidence="13">SL13</strain>
    </source>
</reference>
<dbReference type="InterPro" id="IPR050924">
    <property type="entry name" value="Peroxiredoxin_BCP/PrxQ"/>
</dbReference>
<feature type="domain" description="Thioredoxin" evidence="12">
    <location>
        <begin position="47"/>
        <end position="219"/>
    </location>
</feature>
<dbReference type="InterPro" id="IPR036249">
    <property type="entry name" value="Thioredoxin-like_sf"/>
</dbReference>
<keyword evidence="3" id="KW-0575">Peroxidase</keyword>
<evidence type="ECO:0000256" key="6">
    <source>
        <dbReference type="ARBA" id="ARBA00023157"/>
    </source>
</evidence>
<evidence type="ECO:0000256" key="3">
    <source>
        <dbReference type="ARBA" id="ARBA00022559"/>
    </source>
</evidence>
<evidence type="ECO:0000256" key="5">
    <source>
        <dbReference type="ARBA" id="ARBA00023002"/>
    </source>
</evidence>
<sequence length="219" mass="22844">MNKDTTVADRSAEVGRQAGERLPGEVTAAFEAELARLVAAGVPAGVAAPGAKMPDGDLLDMYGSPTTLAAVLAGRPAVVVFYRGAWCPYCNVALHAYQEALVDELDARGVALVAVSPQKPDESLSLAEKHALTYAVVSDPGNRIARQLGIVFTLGRGAREAQAKLGLDLAAVNADGTAELPLATTVLVDTDGTIRWIDVHPDYTTRSEPAEILEAVAAL</sequence>
<evidence type="ECO:0000259" key="12">
    <source>
        <dbReference type="PROSITE" id="PS51352"/>
    </source>
</evidence>
<dbReference type="AlphaFoldDB" id="A0AA90HCM0"/>
<comment type="catalytic activity">
    <reaction evidence="11">
        <text>a hydroperoxide + [thioredoxin]-dithiol = an alcohol + [thioredoxin]-disulfide + H2O</text>
        <dbReference type="Rhea" id="RHEA:62620"/>
        <dbReference type="Rhea" id="RHEA-COMP:10698"/>
        <dbReference type="Rhea" id="RHEA-COMP:10700"/>
        <dbReference type="ChEBI" id="CHEBI:15377"/>
        <dbReference type="ChEBI" id="CHEBI:29950"/>
        <dbReference type="ChEBI" id="CHEBI:30879"/>
        <dbReference type="ChEBI" id="CHEBI:35924"/>
        <dbReference type="ChEBI" id="CHEBI:50058"/>
        <dbReference type="EC" id="1.11.1.24"/>
    </reaction>
</comment>
<dbReference type="GO" id="GO:0005737">
    <property type="term" value="C:cytoplasm"/>
    <property type="evidence" value="ECO:0007669"/>
    <property type="project" value="TreeGrafter"/>
</dbReference>
<keyword evidence="4" id="KW-0049">Antioxidant</keyword>
<dbReference type="RefSeq" id="WP_271316710.1">
    <property type="nucleotide sequence ID" value="NZ_JABXJJ020000054.1"/>
</dbReference>